<dbReference type="PANTHER" id="PTHR30146:SF153">
    <property type="entry name" value="LACTOSE OPERON REPRESSOR"/>
    <property type="match status" value="1"/>
</dbReference>
<dbReference type="InterPro" id="IPR010982">
    <property type="entry name" value="Lambda_DNA-bd_dom_sf"/>
</dbReference>
<dbReference type="Proteomes" id="UP000215005">
    <property type="component" value="Chromosome"/>
</dbReference>
<accession>A0A223S8M3</accession>
<dbReference type="CDD" id="cd01392">
    <property type="entry name" value="HTH_LacI"/>
    <property type="match status" value="1"/>
</dbReference>
<dbReference type="CDD" id="cd06267">
    <property type="entry name" value="PBP1_LacI_sugar_binding-like"/>
    <property type="match status" value="1"/>
</dbReference>
<protein>
    <submittedName>
        <fullName evidence="6">LacI family transcriptional regulator</fullName>
    </submittedName>
</protein>
<dbReference type="Pfam" id="PF00356">
    <property type="entry name" value="LacI"/>
    <property type="match status" value="1"/>
</dbReference>
<dbReference type="GO" id="GO:0000976">
    <property type="term" value="F:transcription cis-regulatory region binding"/>
    <property type="evidence" value="ECO:0007669"/>
    <property type="project" value="TreeGrafter"/>
</dbReference>
<evidence type="ECO:0000256" key="1">
    <source>
        <dbReference type="ARBA" id="ARBA00023015"/>
    </source>
</evidence>
<reference evidence="6 7" key="1">
    <citation type="submission" date="2017-08" db="EMBL/GenBank/DDBJ databases">
        <title>The complete genome sequence of Nocardiopsis gilva YIM 90087.</title>
        <authorList>
            <person name="Yin M."/>
            <person name="Tang S."/>
        </authorList>
    </citation>
    <scope>NUCLEOTIDE SEQUENCE [LARGE SCALE GENOMIC DNA]</scope>
    <source>
        <strain evidence="6 7">YIM 90087</strain>
    </source>
</reference>
<dbReference type="InterPro" id="IPR028082">
    <property type="entry name" value="Peripla_BP_I"/>
</dbReference>
<evidence type="ECO:0000256" key="3">
    <source>
        <dbReference type="ARBA" id="ARBA00023163"/>
    </source>
</evidence>
<keyword evidence="7" id="KW-1185">Reference proteome</keyword>
<sequence>MGGGYVTLEQVAQHAGVSLATASRVLNGSTRQVGRKLAERVSASAKELGYLANPSAQTLARNTSCLVGLVVHDIADPYSSSIAAGVARVAEGEGLVVVLGTTGRVPAREVTLMSTLRAHRARAAVLIGSRTTDPADLVRLGEEISALVKQGGSVASVTQEGLPAHTVVPDNRGGAADLARHLIAQGHRRFAVLAGPTELRTALDRLDGFRSALAGAGIALAPSNVVHGGFTRDGGYESARRLLAARTDATCLFAVNDVMATGAMAAVRDTGLRVPADLSVAGFDDIPALRDLTPGLTTVRLPLEWMGREAACLALREDGDTDEPTTVPVAGTVVERESTAPPGRPGG</sequence>
<feature type="region of interest" description="Disordered" evidence="4">
    <location>
        <begin position="319"/>
        <end position="347"/>
    </location>
</feature>
<evidence type="ECO:0000259" key="5">
    <source>
        <dbReference type="PROSITE" id="PS50932"/>
    </source>
</evidence>
<dbReference type="RefSeq" id="WP_094932553.1">
    <property type="nucleotide sequence ID" value="NZ_CP022753.1"/>
</dbReference>
<gene>
    <name evidence="6" type="ORF">CDO52_17995</name>
</gene>
<keyword evidence="1" id="KW-0805">Transcription regulation</keyword>
<evidence type="ECO:0000313" key="7">
    <source>
        <dbReference type="Proteomes" id="UP000215005"/>
    </source>
</evidence>
<dbReference type="InterPro" id="IPR000843">
    <property type="entry name" value="HTH_LacI"/>
</dbReference>
<dbReference type="EMBL" id="CP022753">
    <property type="protein sequence ID" value="ASU84439.1"/>
    <property type="molecule type" value="Genomic_DNA"/>
</dbReference>
<dbReference type="GO" id="GO:0003700">
    <property type="term" value="F:DNA-binding transcription factor activity"/>
    <property type="evidence" value="ECO:0007669"/>
    <property type="project" value="TreeGrafter"/>
</dbReference>
<organism evidence="6 7">
    <name type="scientific">Nocardiopsis gilva YIM 90087</name>
    <dbReference type="NCBI Taxonomy" id="1235441"/>
    <lineage>
        <taxon>Bacteria</taxon>
        <taxon>Bacillati</taxon>
        <taxon>Actinomycetota</taxon>
        <taxon>Actinomycetes</taxon>
        <taxon>Streptosporangiales</taxon>
        <taxon>Nocardiopsidaceae</taxon>
        <taxon>Nocardiopsis</taxon>
    </lineage>
</organism>
<dbReference type="PANTHER" id="PTHR30146">
    <property type="entry name" value="LACI-RELATED TRANSCRIPTIONAL REPRESSOR"/>
    <property type="match status" value="1"/>
</dbReference>
<dbReference type="SMART" id="SM00354">
    <property type="entry name" value="HTH_LACI"/>
    <property type="match status" value="1"/>
</dbReference>
<dbReference type="AlphaFoldDB" id="A0A223S8M3"/>
<evidence type="ECO:0000313" key="6">
    <source>
        <dbReference type="EMBL" id="ASU84439.1"/>
    </source>
</evidence>
<dbReference type="KEGG" id="ngv:CDO52_17995"/>
<feature type="domain" description="HTH lacI-type" evidence="5">
    <location>
        <begin position="6"/>
        <end position="61"/>
    </location>
</feature>
<dbReference type="OrthoDB" id="3226810at2"/>
<dbReference type="PROSITE" id="PS50932">
    <property type="entry name" value="HTH_LACI_2"/>
    <property type="match status" value="1"/>
</dbReference>
<dbReference type="Pfam" id="PF13377">
    <property type="entry name" value="Peripla_BP_3"/>
    <property type="match status" value="1"/>
</dbReference>
<proteinExistence type="predicted"/>
<dbReference type="SUPFAM" id="SSF53822">
    <property type="entry name" value="Periplasmic binding protein-like I"/>
    <property type="match status" value="1"/>
</dbReference>
<dbReference type="Gene3D" id="3.40.50.2300">
    <property type="match status" value="2"/>
</dbReference>
<evidence type="ECO:0000256" key="2">
    <source>
        <dbReference type="ARBA" id="ARBA00023125"/>
    </source>
</evidence>
<name>A0A223S8M3_9ACTN</name>
<dbReference type="SUPFAM" id="SSF47413">
    <property type="entry name" value="lambda repressor-like DNA-binding domains"/>
    <property type="match status" value="1"/>
</dbReference>
<dbReference type="InterPro" id="IPR046335">
    <property type="entry name" value="LacI/GalR-like_sensor"/>
</dbReference>
<keyword evidence="2" id="KW-0238">DNA-binding</keyword>
<evidence type="ECO:0000256" key="4">
    <source>
        <dbReference type="SAM" id="MobiDB-lite"/>
    </source>
</evidence>
<keyword evidence="3" id="KW-0804">Transcription</keyword>
<dbReference type="Gene3D" id="1.10.260.40">
    <property type="entry name" value="lambda repressor-like DNA-binding domains"/>
    <property type="match status" value="1"/>
</dbReference>